<dbReference type="CDD" id="cd01448">
    <property type="entry name" value="TST_Repeat_1"/>
    <property type="match status" value="1"/>
</dbReference>
<evidence type="ECO:0000256" key="2">
    <source>
        <dbReference type="ARBA" id="ARBA00022737"/>
    </source>
</evidence>
<dbReference type="InterPro" id="IPR003137">
    <property type="entry name" value="PA_domain"/>
</dbReference>
<dbReference type="OrthoDB" id="270167at2759"/>
<dbReference type="InterPro" id="IPR001763">
    <property type="entry name" value="Rhodanese-like_dom"/>
</dbReference>
<feature type="domain" description="Rhodanese" evidence="5">
    <location>
        <begin position="295"/>
        <end position="417"/>
    </location>
</feature>
<reference evidence="6 7" key="1">
    <citation type="submission" date="2020-08" db="EMBL/GenBank/DDBJ databases">
        <authorList>
            <person name="Hejnol A."/>
        </authorList>
    </citation>
    <scope>NUCLEOTIDE SEQUENCE [LARGE SCALE GENOMIC DNA]</scope>
</reference>
<dbReference type="InterPro" id="IPR036873">
    <property type="entry name" value="Rhodanese-like_dom_sf"/>
</dbReference>
<dbReference type="SMART" id="SM00450">
    <property type="entry name" value="RHOD"/>
    <property type="match status" value="2"/>
</dbReference>
<dbReference type="PROSITE" id="PS00683">
    <property type="entry name" value="RHODANESE_2"/>
    <property type="match status" value="1"/>
</dbReference>
<dbReference type="InterPro" id="IPR001307">
    <property type="entry name" value="Thiosulphate_STrfase_CS"/>
</dbReference>
<accession>A0A7I8VGF1</accession>
<dbReference type="EMBL" id="CAJFCJ010000005">
    <property type="protein sequence ID" value="CAD5114780.1"/>
    <property type="molecule type" value="Genomic_DNA"/>
</dbReference>
<dbReference type="Proteomes" id="UP000549394">
    <property type="component" value="Unassembled WGS sequence"/>
</dbReference>
<dbReference type="AlphaFoldDB" id="A0A7I8VGF1"/>
<proteinExistence type="predicted"/>
<evidence type="ECO:0000259" key="5">
    <source>
        <dbReference type="PROSITE" id="PS50206"/>
    </source>
</evidence>
<name>A0A7I8VGF1_9ANNE</name>
<evidence type="ECO:0000313" key="7">
    <source>
        <dbReference type="Proteomes" id="UP000549394"/>
    </source>
</evidence>
<comment type="caution">
    <text evidence="6">The sequence shown here is derived from an EMBL/GenBank/DDBJ whole genome shotgun (WGS) entry which is preliminary data.</text>
</comment>
<dbReference type="Pfam" id="PF00581">
    <property type="entry name" value="Rhodanese"/>
    <property type="match status" value="1"/>
</dbReference>
<keyword evidence="7" id="KW-1185">Reference proteome</keyword>
<feature type="region of interest" description="Disordered" evidence="4">
    <location>
        <begin position="459"/>
        <end position="479"/>
    </location>
</feature>
<feature type="domain" description="Rhodanese" evidence="5">
    <location>
        <begin position="648"/>
        <end position="692"/>
    </location>
</feature>
<dbReference type="SUPFAM" id="SSF52821">
    <property type="entry name" value="Rhodanese/Cell cycle control phosphatase"/>
    <property type="match status" value="3"/>
</dbReference>
<dbReference type="SUPFAM" id="SSF52025">
    <property type="entry name" value="PA domain"/>
    <property type="match status" value="1"/>
</dbReference>
<dbReference type="PANTHER" id="PTHR11364">
    <property type="entry name" value="THIOSULFATE SULFERTANSFERASE"/>
    <property type="match status" value="1"/>
</dbReference>
<dbReference type="PANTHER" id="PTHR11364:SF27">
    <property type="entry name" value="SULFURTRANSFERASE"/>
    <property type="match status" value="1"/>
</dbReference>
<dbReference type="InterPro" id="IPR045078">
    <property type="entry name" value="TST/MPST-like"/>
</dbReference>
<evidence type="ECO:0000256" key="1">
    <source>
        <dbReference type="ARBA" id="ARBA00022679"/>
    </source>
</evidence>
<keyword evidence="2" id="KW-0677">Repeat</keyword>
<evidence type="ECO:0000313" key="6">
    <source>
        <dbReference type="EMBL" id="CAD5114780.1"/>
    </source>
</evidence>
<gene>
    <name evidence="6" type="ORF">DGYR_LOCUS3600</name>
</gene>
<organism evidence="6 7">
    <name type="scientific">Dimorphilus gyrociliatus</name>
    <dbReference type="NCBI Taxonomy" id="2664684"/>
    <lineage>
        <taxon>Eukaryota</taxon>
        <taxon>Metazoa</taxon>
        <taxon>Spiralia</taxon>
        <taxon>Lophotrochozoa</taxon>
        <taxon>Annelida</taxon>
        <taxon>Polychaeta</taxon>
        <taxon>Polychaeta incertae sedis</taxon>
        <taxon>Dinophilidae</taxon>
        <taxon>Dimorphilus</taxon>
    </lineage>
</organism>
<dbReference type="Pfam" id="PF02225">
    <property type="entry name" value="PA"/>
    <property type="match status" value="1"/>
</dbReference>
<dbReference type="GO" id="GO:0004792">
    <property type="term" value="F:thiosulfate-cyanide sulfurtransferase activity"/>
    <property type="evidence" value="ECO:0007669"/>
    <property type="project" value="InterPro"/>
</dbReference>
<evidence type="ECO:0000256" key="3">
    <source>
        <dbReference type="RuleBase" id="RU000507"/>
    </source>
</evidence>
<sequence length="697" mass="78680">MADIRGKIALVLRGKCTFEQKGFFANYSGAIGLIIMDNKNSYEMYSFTSNSAPYHTLGSECIDHDKITIGVVAIGKQASITLVQRVNNGDNYITITTNVLMAGIHQPCSYNEDCRHSPKAAECLIGKCRCTSYFRDVWTNTEYLCEEHTALPKAHCSAKNLGESCLAGEICKDFPNLICSPSDICVYGQSYMTSPIIGSSTQSPITEQTTNSLTSTSTSIGTKRTLCGEDPLIKNALNLEEAMKTLPKIVQHPFNNTMYTEDLEIVEESVSKQQIALTRFPIVTIKWLYDKLCSGANGMRILDASWHLPNSGRLGKEDYEKEHITGAQFFDIEECSQSDDQTQHMLPTKTQFEQYVGKLGINNKTHVVVYDNNEKFGVFSAQRVWWTFRVFGHDESLISVVQGGMPKWKLEYPEKIEQNVEKVSTEVYNATYRPELVKTLEQVKDILKNTEVEQICDARPPGRFQGTAPEPREGVKSGSMPGAKNVAFFSVLNNDTRELKSKEEIESIFKENGVDLSKPLSMTCGSENSIAKFKTVTVLIQYRYERTKRKPKIVRHGCLIDLLRECREEFEKVKAVVEEDKSKLEAYYHSEVLEKYGKKTELKLQTGRSANDAKALLAIYKKYQLKGTEKEQEEKVRNLQRECNFFSIIFNYSAGISACTLALAAYVAGKEDVAVYDGSWIEWFYRAPDELKQNVPQ</sequence>
<dbReference type="Gene3D" id="3.50.30.30">
    <property type="match status" value="1"/>
</dbReference>
<evidence type="ECO:0000256" key="4">
    <source>
        <dbReference type="SAM" id="MobiDB-lite"/>
    </source>
</evidence>
<dbReference type="GO" id="GO:0005739">
    <property type="term" value="C:mitochondrion"/>
    <property type="evidence" value="ECO:0007669"/>
    <property type="project" value="TreeGrafter"/>
</dbReference>
<dbReference type="InterPro" id="IPR046450">
    <property type="entry name" value="PA_dom_sf"/>
</dbReference>
<dbReference type="PROSITE" id="PS50206">
    <property type="entry name" value="RHODANESE_3"/>
    <property type="match status" value="3"/>
</dbReference>
<keyword evidence="1 3" id="KW-0808">Transferase</keyword>
<dbReference type="Gene3D" id="3.40.250.10">
    <property type="entry name" value="Rhodanese-like domain"/>
    <property type="match status" value="3"/>
</dbReference>
<feature type="domain" description="Rhodanese" evidence="5">
    <location>
        <begin position="449"/>
        <end position="526"/>
    </location>
</feature>
<protein>
    <recommendedName>
        <fullName evidence="3">Sulfurtransferase</fullName>
    </recommendedName>
</protein>